<name>A0A0F9H4D7_9ZZZZ</name>
<accession>A0A0F9H4D7</accession>
<sequence length="72" mass="8525">MNNIAYKDVERKIIASLDRCNLVKRRMYWRGFIWALSEYCDLGNINYETLSAIIDRYGSEKKDHQVKGKLIP</sequence>
<comment type="caution">
    <text evidence="1">The sequence shown here is derived from an EMBL/GenBank/DDBJ whole genome shotgun (WGS) entry which is preliminary data.</text>
</comment>
<protein>
    <submittedName>
        <fullName evidence="1">Uncharacterized protein</fullName>
    </submittedName>
</protein>
<dbReference type="AlphaFoldDB" id="A0A0F9H4D7"/>
<proteinExistence type="predicted"/>
<organism evidence="1">
    <name type="scientific">marine sediment metagenome</name>
    <dbReference type="NCBI Taxonomy" id="412755"/>
    <lineage>
        <taxon>unclassified sequences</taxon>
        <taxon>metagenomes</taxon>
        <taxon>ecological metagenomes</taxon>
    </lineage>
</organism>
<reference evidence="1" key="1">
    <citation type="journal article" date="2015" name="Nature">
        <title>Complex archaea that bridge the gap between prokaryotes and eukaryotes.</title>
        <authorList>
            <person name="Spang A."/>
            <person name="Saw J.H."/>
            <person name="Jorgensen S.L."/>
            <person name="Zaremba-Niedzwiedzka K."/>
            <person name="Martijn J."/>
            <person name="Lind A.E."/>
            <person name="van Eijk R."/>
            <person name="Schleper C."/>
            <person name="Guy L."/>
            <person name="Ettema T.J."/>
        </authorList>
    </citation>
    <scope>NUCLEOTIDE SEQUENCE</scope>
</reference>
<evidence type="ECO:0000313" key="1">
    <source>
        <dbReference type="EMBL" id="KKM05894.1"/>
    </source>
</evidence>
<gene>
    <name evidence="1" type="ORF">LCGC14_1749440</name>
</gene>
<dbReference type="EMBL" id="LAZR01016117">
    <property type="protein sequence ID" value="KKM05894.1"/>
    <property type="molecule type" value="Genomic_DNA"/>
</dbReference>